<sequence>MLKKTIEYKTVEHDEIVDSKVDVRFMYGISPQKLYEQNYSKSFWGSFEKASIALSQLLTKLDISKDGEVNQSDMGEMLPVLTNEDINSFFQDMIPCLYLEIQNGRIVQNQETFETAQESEWINELIDIRFYIDLFFEMSLNKMAEVTKKKTPKKKTNSKKS</sequence>
<dbReference type="InterPro" id="IPR018247">
    <property type="entry name" value="EF_Hand_1_Ca_BS"/>
</dbReference>
<name>A0AAW8RF88_CARDV</name>
<dbReference type="PROSITE" id="PS00018">
    <property type="entry name" value="EF_HAND_1"/>
    <property type="match status" value="1"/>
</dbReference>
<evidence type="ECO:0008006" key="3">
    <source>
        <dbReference type="Google" id="ProtNLM"/>
    </source>
</evidence>
<evidence type="ECO:0000313" key="1">
    <source>
        <dbReference type="EMBL" id="MDT1975144.1"/>
    </source>
</evidence>
<proteinExistence type="predicted"/>
<reference evidence="1" key="1">
    <citation type="submission" date="2022-04" db="EMBL/GenBank/DDBJ databases">
        <title>Draft genome sequences of lactic acid bacteria (LAB) strains involved in meat spoilage.</title>
        <authorList>
            <person name="Palevich N."/>
        </authorList>
    </citation>
    <scope>NUCLEOTIDE SEQUENCE</scope>
    <source>
        <strain evidence="1">9-14</strain>
    </source>
</reference>
<dbReference type="Proteomes" id="UP001249945">
    <property type="component" value="Unassembled WGS sequence"/>
</dbReference>
<accession>A0AAW8RF88</accession>
<organism evidence="1 2">
    <name type="scientific">Carnobacterium divergens</name>
    <name type="common">Lactobacillus divergens</name>
    <dbReference type="NCBI Taxonomy" id="2748"/>
    <lineage>
        <taxon>Bacteria</taxon>
        <taxon>Bacillati</taxon>
        <taxon>Bacillota</taxon>
        <taxon>Bacilli</taxon>
        <taxon>Lactobacillales</taxon>
        <taxon>Carnobacteriaceae</taxon>
        <taxon>Carnobacterium</taxon>
    </lineage>
</organism>
<protein>
    <recommendedName>
        <fullName evidence="3">EF-hand domain-containing protein</fullName>
    </recommendedName>
</protein>
<dbReference type="EMBL" id="JALRMR010000017">
    <property type="protein sequence ID" value="MDT1975144.1"/>
    <property type="molecule type" value="Genomic_DNA"/>
</dbReference>
<evidence type="ECO:0000313" key="2">
    <source>
        <dbReference type="Proteomes" id="UP001249945"/>
    </source>
</evidence>
<dbReference type="AlphaFoldDB" id="A0AAW8RF88"/>
<comment type="caution">
    <text evidence="1">The sequence shown here is derived from an EMBL/GenBank/DDBJ whole genome shotgun (WGS) entry which is preliminary data.</text>
</comment>
<gene>
    <name evidence="1" type="ORF">MX635_12120</name>
</gene>
<dbReference type="RefSeq" id="WP_311780886.1">
    <property type="nucleotide sequence ID" value="NZ_JALRMR010000017.1"/>
</dbReference>